<dbReference type="InterPro" id="IPR036890">
    <property type="entry name" value="HATPase_C_sf"/>
</dbReference>
<gene>
    <name evidence="18" type="primary">narX</name>
    <name evidence="18" type="ORF">GCM10017161_19970</name>
</gene>
<evidence type="ECO:0000256" key="6">
    <source>
        <dbReference type="ARBA" id="ARBA00022679"/>
    </source>
</evidence>
<evidence type="ECO:0000256" key="10">
    <source>
        <dbReference type="ARBA" id="ARBA00022840"/>
    </source>
</evidence>
<dbReference type="PANTHER" id="PTHR24421">
    <property type="entry name" value="NITRATE/NITRITE SENSOR PROTEIN NARX-RELATED"/>
    <property type="match status" value="1"/>
</dbReference>
<keyword evidence="8 14" id="KW-0547">Nucleotide-binding</keyword>
<dbReference type="GO" id="GO:0005886">
    <property type="term" value="C:plasma membrane"/>
    <property type="evidence" value="ECO:0007669"/>
    <property type="project" value="UniProtKB-SubCell"/>
</dbReference>
<evidence type="ECO:0000256" key="3">
    <source>
        <dbReference type="ARBA" id="ARBA00022475"/>
    </source>
</evidence>
<keyword evidence="4 14" id="KW-0997">Cell inner membrane</keyword>
<dbReference type="Pfam" id="PF00672">
    <property type="entry name" value="HAMP"/>
    <property type="match status" value="1"/>
</dbReference>
<dbReference type="Gene3D" id="1.10.8.500">
    <property type="entry name" value="HAMP domain in histidine kinase"/>
    <property type="match status" value="1"/>
</dbReference>
<comment type="subcellular location">
    <subcellularLocation>
        <location evidence="2">Cell inner membrane</location>
        <topology evidence="2">Multi-pass membrane protein</topology>
    </subcellularLocation>
</comment>
<keyword evidence="5" id="KW-0597">Phosphoprotein</keyword>
<dbReference type="InterPro" id="IPR042295">
    <property type="entry name" value="NarX-like_N_sf"/>
</dbReference>
<evidence type="ECO:0000256" key="8">
    <source>
        <dbReference type="ARBA" id="ARBA00022741"/>
    </source>
</evidence>
<comment type="catalytic activity">
    <reaction evidence="1 14">
        <text>ATP + protein L-histidine = ADP + protein N-phospho-L-histidine.</text>
        <dbReference type="EC" id="2.7.13.3"/>
    </reaction>
</comment>
<evidence type="ECO:0000313" key="19">
    <source>
        <dbReference type="Proteomes" id="UP000623842"/>
    </source>
</evidence>
<evidence type="ECO:0000256" key="1">
    <source>
        <dbReference type="ARBA" id="ARBA00000085"/>
    </source>
</evidence>
<dbReference type="GO" id="GO:0005524">
    <property type="term" value="F:ATP binding"/>
    <property type="evidence" value="ECO:0007669"/>
    <property type="project" value="UniProtKB-UniRule"/>
</dbReference>
<keyword evidence="13 14" id="KW-0472">Membrane</keyword>
<dbReference type="InterPro" id="IPR003660">
    <property type="entry name" value="HAMP_dom"/>
</dbReference>
<evidence type="ECO:0000256" key="4">
    <source>
        <dbReference type="ARBA" id="ARBA00022519"/>
    </source>
</evidence>
<dbReference type="Gene3D" id="3.30.565.10">
    <property type="entry name" value="Histidine kinase-like ATPase, C-terminal domain"/>
    <property type="match status" value="1"/>
</dbReference>
<dbReference type="SUPFAM" id="SSF55874">
    <property type="entry name" value="ATPase domain of HSP90 chaperone/DNA topoisomerase II/histidine kinase"/>
    <property type="match status" value="1"/>
</dbReference>
<evidence type="ECO:0000256" key="15">
    <source>
        <dbReference type="SAM" id="Phobius"/>
    </source>
</evidence>
<dbReference type="Pfam" id="PF02518">
    <property type="entry name" value="HATPase_c"/>
    <property type="match status" value="1"/>
</dbReference>
<accession>A0A919EJM6</accession>
<evidence type="ECO:0000256" key="7">
    <source>
        <dbReference type="ARBA" id="ARBA00022692"/>
    </source>
</evidence>
<evidence type="ECO:0000256" key="12">
    <source>
        <dbReference type="ARBA" id="ARBA00023012"/>
    </source>
</evidence>
<feature type="domain" description="Histidine kinase" evidence="16">
    <location>
        <begin position="420"/>
        <end position="619"/>
    </location>
</feature>
<dbReference type="AlphaFoldDB" id="A0A919EJM6"/>
<evidence type="ECO:0000259" key="17">
    <source>
        <dbReference type="PROSITE" id="PS50885"/>
    </source>
</evidence>
<feature type="transmembrane region" description="Helical" evidence="15">
    <location>
        <begin position="173"/>
        <end position="194"/>
    </location>
</feature>
<evidence type="ECO:0000256" key="5">
    <source>
        <dbReference type="ARBA" id="ARBA00022553"/>
    </source>
</evidence>
<dbReference type="Pfam" id="PF13675">
    <property type="entry name" value="PilJ"/>
    <property type="match status" value="1"/>
</dbReference>
<keyword evidence="9 14" id="KW-0418">Kinase</keyword>
<evidence type="ECO:0000259" key="16">
    <source>
        <dbReference type="PROSITE" id="PS50109"/>
    </source>
</evidence>
<dbReference type="EC" id="2.7.13.3" evidence="14"/>
<dbReference type="GO" id="GO:0000155">
    <property type="term" value="F:phosphorelay sensor kinase activity"/>
    <property type="evidence" value="ECO:0007669"/>
    <property type="project" value="UniProtKB-UniRule"/>
</dbReference>
<keyword evidence="11 15" id="KW-1133">Transmembrane helix</keyword>
<evidence type="ECO:0000256" key="2">
    <source>
        <dbReference type="ARBA" id="ARBA00004429"/>
    </source>
</evidence>
<dbReference type="SUPFAM" id="SSF158472">
    <property type="entry name" value="HAMP domain-like"/>
    <property type="match status" value="1"/>
</dbReference>
<dbReference type="InterPro" id="IPR016380">
    <property type="entry name" value="Sig_transdc_His_kin_NarX/NarQ"/>
</dbReference>
<dbReference type="PANTHER" id="PTHR24421:SF10">
    <property type="entry name" value="NITRATE_NITRITE SENSOR PROTEIN NARQ"/>
    <property type="match status" value="1"/>
</dbReference>
<protein>
    <recommendedName>
        <fullName evidence="14">Sensor protein</fullName>
        <ecNumber evidence="14">2.7.13.3</ecNumber>
    </recommendedName>
</protein>
<dbReference type="SMART" id="SM00387">
    <property type="entry name" value="HATPase_c"/>
    <property type="match status" value="1"/>
</dbReference>
<dbReference type="InterPro" id="IPR029095">
    <property type="entry name" value="NarX-like_N"/>
</dbReference>
<dbReference type="EMBL" id="BNCK01000004">
    <property type="protein sequence ID" value="GHF91964.1"/>
    <property type="molecule type" value="Genomic_DNA"/>
</dbReference>
<evidence type="ECO:0000313" key="18">
    <source>
        <dbReference type="EMBL" id="GHF91964.1"/>
    </source>
</evidence>
<reference evidence="18" key="2">
    <citation type="submission" date="2020-09" db="EMBL/GenBank/DDBJ databases">
        <authorList>
            <person name="Sun Q."/>
            <person name="Kim S."/>
        </authorList>
    </citation>
    <scope>NUCLEOTIDE SEQUENCE</scope>
    <source>
        <strain evidence="18">KCTC 42731</strain>
    </source>
</reference>
<dbReference type="SMART" id="SM00304">
    <property type="entry name" value="HAMP"/>
    <property type="match status" value="1"/>
</dbReference>
<dbReference type="PIRSF" id="PIRSF003167">
    <property type="entry name" value="STHK_NarX/NarQ"/>
    <property type="match status" value="1"/>
</dbReference>
<keyword evidence="19" id="KW-1185">Reference proteome</keyword>
<dbReference type="PROSITE" id="PS50885">
    <property type="entry name" value="HAMP"/>
    <property type="match status" value="1"/>
</dbReference>
<dbReference type="Pfam" id="PF07730">
    <property type="entry name" value="HisKA_3"/>
    <property type="match status" value="1"/>
</dbReference>
<evidence type="ECO:0000256" key="14">
    <source>
        <dbReference type="PIRNR" id="PIRNR003167"/>
    </source>
</evidence>
<keyword evidence="6 14" id="KW-0808">Transferase</keyword>
<evidence type="ECO:0000256" key="13">
    <source>
        <dbReference type="ARBA" id="ARBA00023136"/>
    </source>
</evidence>
<dbReference type="InterPro" id="IPR003594">
    <property type="entry name" value="HATPase_dom"/>
</dbReference>
<comment type="caution">
    <text evidence="18">The sequence shown here is derived from an EMBL/GenBank/DDBJ whole genome shotgun (WGS) entry which is preliminary data.</text>
</comment>
<dbReference type="InterPro" id="IPR005467">
    <property type="entry name" value="His_kinase_dom"/>
</dbReference>
<dbReference type="PROSITE" id="PS50109">
    <property type="entry name" value="HIS_KIN"/>
    <property type="match status" value="1"/>
</dbReference>
<dbReference type="InterPro" id="IPR011712">
    <property type="entry name" value="Sig_transdc_His_kin_sub3_dim/P"/>
</dbReference>
<reference evidence="18" key="1">
    <citation type="journal article" date="2014" name="Int. J. Syst. Evol. Microbiol.">
        <title>Complete genome sequence of Corynebacterium casei LMG S-19264T (=DSM 44701T), isolated from a smear-ripened cheese.</title>
        <authorList>
            <consortium name="US DOE Joint Genome Institute (JGI-PGF)"/>
            <person name="Walter F."/>
            <person name="Albersmeier A."/>
            <person name="Kalinowski J."/>
            <person name="Ruckert C."/>
        </authorList>
    </citation>
    <scope>NUCLEOTIDE SEQUENCE</scope>
    <source>
        <strain evidence="18">KCTC 42731</strain>
    </source>
</reference>
<dbReference type="Proteomes" id="UP000623842">
    <property type="component" value="Unassembled WGS sequence"/>
</dbReference>
<dbReference type="CDD" id="cd16917">
    <property type="entry name" value="HATPase_UhpB-NarQ-NarX-like"/>
    <property type="match status" value="1"/>
</dbReference>
<keyword evidence="12 14" id="KW-0902">Two-component regulatory system</keyword>
<dbReference type="CDD" id="cd06225">
    <property type="entry name" value="HAMP"/>
    <property type="match status" value="1"/>
</dbReference>
<organism evidence="18 19">
    <name type="scientific">Thalassotalea marina</name>
    <dbReference type="NCBI Taxonomy" id="1673741"/>
    <lineage>
        <taxon>Bacteria</taxon>
        <taxon>Pseudomonadati</taxon>
        <taxon>Pseudomonadota</taxon>
        <taxon>Gammaproteobacteria</taxon>
        <taxon>Alteromonadales</taxon>
        <taxon>Colwelliaceae</taxon>
        <taxon>Thalassotalea</taxon>
    </lineage>
</organism>
<dbReference type="InterPro" id="IPR050482">
    <property type="entry name" value="Sensor_HK_TwoCompSys"/>
</dbReference>
<keyword evidence="3 14" id="KW-1003">Cell membrane</keyword>
<evidence type="ECO:0000256" key="9">
    <source>
        <dbReference type="ARBA" id="ARBA00022777"/>
    </source>
</evidence>
<proteinExistence type="predicted"/>
<feature type="transmembrane region" description="Helical" evidence="15">
    <location>
        <begin position="6"/>
        <end position="29"/>
    </location>
</feature>
<name>A0A919EJM6_9GAMM</name>
<dbReference type="Gene3D" id="1.20.120.960">
    <property type="entry name" value="Histidine kinase NarX, sensor domain"/>
    <property type="match status" value="1"/>
</dbReference>
<dbReference type="GO" id="GO:0046983">
    <property type="term" value="F:protein dimerization activity"/>
    <property type="evidence" value="ECO:0007669"/>
    <property type="project" value="UniProtKB-UniRule"/>
</dbReference>
<feature type="domain" description="HAMP" evidence="17">
    <location>
        <begin position="198"/>
        <end position="250"/>
    </location>
</feature>
<evidence type="ECO:0000256" key="11">
    <source>
        <dbReference type="ARBA" id="ARBA00022989"/>
    </source>
</evidence>
<keyword evidence="10 14" id="KW-0067">ATP-binding</keyword>
<sequence length="625" mass="70679">MLDRLFNSIVFRIGSMMFIISAIAILSMFSSMFISDMADHDALIINEAGSLRKQSYKILTNIMLLPQLAPSMHDIQKDKIIDAIETFDKTINAPLMKTPKGKLNEVSLSKTLNDINTAWRDELKPMLANAIHTPHLLSDTELLNMNSAIEDFVQKLNVLVSLYQQRAENRVSLIRMILGISLLVTILMVTFTMLQISRRIEKPLTELTASARQIMAGDYTAKTTIQQNDELGLLAETMNKMSRAVSQSYGQLERRVKQKTVELRQSNDTLELLYRTSQLINEPSETLDLSPITKELSKITGKPDLDLCLTTINSGQPYEHIITKEKDLPEKCIQKDCGSCLSSNVNQSVYQNQTTEMRYPINKGDINYGVLVCTIEDDFPLESWQHQLFSSITTLIANGLHIRQQNEQTRRITILKERNVIARELHDSLAQALSYLKFQVTRLQKLRDKNATEEQIDDVVDELKTGLSSAYLQLRELLTTFRLKIDVAGLQQTFIEMVDSLNDRANGKMVFTLDYQIEGIPLTPNEEIHLMQIAREATQNALHHSKADNTLVAVFADQDKNIHLHIIDNGVGIPGDPSKLNHYGLAIIKERSQHLKGMVNIENNADGGAMVKLIFRPTYLIEKAS</sequence>
<keyword evidence="7 15" id="KW-0812">Transmembrane</keyword>
<dbReference type="Gene3D" id="1.20.5.1930">
    <property type="match status" value="1"/>
</dbReference>